<comment type="similarity">
    <text evidence="8 9">Belongs to the TonB-dependent receptor family.</text>
</comment>
<dbReference type="InterPro" id="IPR039426">
    <property type="entry name" value="TonB-dep_rcpt-like"/>
</dbReference>
<dbReference type="InterPro" id="IPR000531">
    <property type="entry name" value="Beta-barrel_TonB"/>
</dbReference>
<evidence type="ECO:0000256" key="9">
    <source>
        <dbReference type="RuleBase" id="RU003357"/>
    </source>
</evidence>
<keyword evidence="3 8" id="KW-1134">Transmembrane beta strand</keyword>
<evidence type="ECO:0000256" key="2">
    <source>
        <dbReference type="ARBA" id="ARBA00022448"/>
    </source>
</evidence>
<keyword evidence="4 8" id="KW-0812">Transmembrane</keyword>
<dbReference type="PANTHER" id="PTHR40980">
    <property type="entry name" value="PLUG DOMAIN-CONTAINING PROTEIN"/>
    <property type="match status" value="1"/>
</dbReference>
<evidence type="ECO:0000259" key="10">
    <source>
        <dbReference type="Pfam" id="PF00593"/>
    </source>
</evidence>
<keyword evidence="12" id="KW-0614">Plasmid</keyword>
<dbReference type="Gene3D" id="2.170.130.10">
    <property type="entry name" value="TonB-dependent receptor, plug domain"/>
    <property type="match status" value="1"/>
</dbReference>
<accession>A0A2K9NLC9</accession>
<keyword evidence="12" id="KW-0675">Receptor</keyword>
<dbReference type="InterPro" id="IPR010104">
    <property type="entry name" value="TonB_rcpt_bac"/>
</dbReference>
<dbReference type="Pfam" id="PF00593">
    <property type="entry name" value="TonB_dep_Rec_b-barrel"/>
    <property type="match status" value="1"/>
</dbReference>
<dbReference type="KEGG" id="ncb:C0V82_26010"/>
<dbReference type="EMBL" id="CP025614">
    <property type="protein sequence ID" value="AUN33861.1"/>
    <property type="molecule type" value="Genomic_DNA"/>
</dbReference>
<evidence type="ECO:0000256" key="3">
    <source>
        <dbReference type="ARBA" id="ARBA00022452"/>
    </source>
</evidence>
<dbReference type="GO" id="GO:0009279">
    <property type="term" value="C:cell outer membrane"/>
    <property type="evidence" value="ECO:0007669"/>
    <property type="project" value="UniProtKB-SubCell"/>
</dbReference>
<keyword evidence="13" id="KW-1185">Reference proteome</keyword>
<dbReference type="NCBIfam" id="TIGR01782">
    <property type="entry name" value="TonB-Xanth-Caul"/>
    <property type="match status" value="1"/>
</dbReference>
<evidence type="ECO:0000313" key="12">
    <source>
        <dbReference type="EMBL" id="AUN33861.1"/>
    </source>
</evidence>
<name>A0A2K9NLC9_9PROT</name>
<evidence type="ECO:0000259" key="11">
    <source>
        <dbReference type="Pfam" id="PF07715"/>
    </source>
</evidence>
<dbReference type="CDD" id="cd01347">
    <property type="entry name" value="ligand_gated_channel"/>
    <property type="match status" value="1"/>
</dbReference>
<dbReference type="InterPro" id="IPR012910">
    <property type="entry name" value="Plug_dom"/>
</dbReference>
<organism evidence="12 13">
    <name type="scientific">Niveispirillum cyanobacteriorum</name>
    <dbReference type="NCBI Taxonomy" id="1612173"/>
    <lineage>
        <taxon>Bacteria</taxon>
        <taxon>Pseudomonadati</taxon>
        <taxon>Pseudomonadota</taxon>
        <taxon>Alphaproteobacteria</taxon>
        <taxon>Rhodospirillales</taxon>
        <taxon>Azospirillaceae</taxon>
        <taxon>Niveispirillum</taxon>
    </lineage>
</organism>
<keyword evidence="6 8" id="KW-0472">Membrane</keyword>
<feature type="domain" description="TonB-dependent receptor plug" evidence="11">
    <location>
        <begin position="117"/>
        <end position="215"/>
    </location>
</feature>
<reference evidence="12 13" key="1">
    <citation type="submission" date="2017-12" db="EMBL/GenBank/DDBJ databases">
        <title>Genomes of bacteria within cyanobacterial aggregates.</title>
        <authorList>
            <person name="Cai H."/>
        </authorList>
    </citation>
    <scope>NUCLEOTIDE SEQUENCE [LARGE SCALE GENOMIC DNA]</scope>
    <source>
        <strain evidence="12 13">TH16</strain>
        <plasmid evidence="12 13">unnamed2</plasmid>
    </source>
</reference>
<evidence type="ECO:0000256" key="7">
    <source>
        <dbReference type="ARBA" id="ARBA00023237"/>
    </source>
</evidence>
<dbReference type="PANTHER" id="PTHR40980:SF3">
    <property type="entry name" value="TONB-DEPENDENT RECEPTOR-LIKE BETA-BARREL DOMAIN-CONTAINING PROTEIN"/>
    <property type="match status" value="1"/>
</dbReference>
<dbReference type="Proteomes" id="UP000234752">
    <property type="component" value="Plasmid unnamed2"/>
</dbReference>
<dbReference type="Pfam" id="PF07715">
    <property type="entry name" value="Plug"/>
    <property type="match status" value="1"/>
</dbReference>
<geneLocation type="plasmid" evidence="12 13">
    <name>unnamed2</name>
</geneLocation>
<evidence type="ECO:0000256" key="8">
    <source>
        <dbReference type="PROSITE-ProRule" id="PRU01360"/>
    </source>
</evidence>
<evidence type="ECO:0000256" key="4">
    <source>
        <dbReference type="ARBA" id="ARBA00022692"/>
    </source>
</evidence>
<evidence type="ECO:0000256" key="1">
    <source>
        <dbReference type="ARBA" id="ARBA00004571"/>
    </source>
</evidence>
<evidence type="ECO:0000256" key="6">
    <source>
        <dbReference type="ARBA" id="ARBA00023136"/>
    </source>
</evidence>
<dbReference type="InterPro" id="IPR036942">
    <property type="entry name" value="Beta-barrel_TonB_sf"/>
</dbReference>
<comment type="subcellular location">
    <subcellularLocation>
        <location evidence="1 8">Cell outer membrane</location>
        <topology evidence="1 8">Multi-pass membrane protein</topology>
    </subcellularLocation>
</comment>
<keyword evidence="5 9" id="KW-0798">TonB box</keyword>
<proteinExistence type="inferred from homology"/>
<dbReference type="AlphaFoldDB" id="A0A2K9NLC9"/>
<keyword evidence="2 8" id="KW-0813">Transport</keyword>
<gene>
    <name evidence="12" type="ORF">C0V82_26010</name>
</gene>
<protein>
    <submittedName>
        <fullName evidence="12">TonB-dependent receptor</fullName>
    </submittedName>
</protein>
<keyword evidence="7 8" id="KW-0998">Cell outer membrane</keyword>
<dbReference type="PROSITE" id="PS52016">
    <property type="entry name" value="TONB_DEPENDENT_REC_3"/>
    <property type="match status" value="1"/>
</dbReference>
<dbReference type="SUPFAM" id="SSF56935">
    <property type="entry name" value="Porins"/>
    <property type="match status" value="1"/>
</dbReference>
<evidence type="ECO:0000313" key="13">
    <source>
        <dbReference type="Proteomes" id="UP000234752"/>
    </source>
</evidence>
<dbReference type="Gene3D" id="2.40.170.20">
    <property type="entry name" value="TonB-dependent receptor, beta-barrel domain"/>
    <property type="match status" value="1"/>
</dbReference>
<sequence length="981" mass="105494">MGSTLRRQVSFIRFCAAGGGFQKSGTPGRIPFPTGVPGKHDKKAGGLVKMSQDNKARRLFAGKTGVSLAVLCAALSALPAGAQQAPAAGGDTLEEIVVTGIRRSLLASAEIKRTSGVILDSIASEDLGKFPDSNVAESLQRIPGVSIDRNGGEGQFVTVRGFGPEFNTVLVNGRSFASDNQGREFSFDLLAAELINGADIYKSSQAKVQDGGIGATINVKTARPFDIKGFKAIASVKGMYEDNNEKVSPQGFALLSGTFNEDKIGALLAVSYQKRDTLTPFTANRGYIPGSTVGPANRPIFTNVYAPRNQDVGQEAQDRERIGVNLTTQLQANDDLLFTFDGLYNKFDVNSHTTSLGSWFEPSSYTAAQIDANRTVTSLTTNGNGDLIVSSTNRFVTTKAAGLNAEWNANDALTIKADASWSNAKNDAGGKNVFTVIGIPSSYGFRQAEGGGFPSIVNYTSSLVNPALGRTHIAIREGNDEEEEVFEYKLDTEWKSDGGALDAVRFGLVNTNRQKDSTQVRTDPNTLCLYCGYPTSVDPSLLKPFSLGSFLGSKGTVPVNFMTYDAEAYFRFLESANSASALDRAQNLPAGTTAARLRATNGFAATEQPNSFSIEESVYAGYVDADFKGDLGNMPWFVNVGVRYVHTEVKAAGRQLALTDLLPVAGDPTIYTAVFANNGVPVETKQDASYDYLLPSLNVRVDVSDDVIARFGASRTLTRPQISDLAPRTNFDTIRPAGLDASGGNPALKPYTSDNFDLSFEWYPTSTTTLSAAAFYKRVNNFVVQTRSAEAFRIANAGGLRAGSGGITGPNEATFNVRRPRNAESANVHGFELNVNHTMDYLPGLLAGFGFQANATFVDSNATFDLASTNTSFALEGLGDSQNLTVFYEMDGLSVRVAYNRREKFLESLVNPDAGSDPVYRRTFDQVDARVSYDVLENVQVFAEGTNILGNENVTTGRFDNQVLRYIDTGARYAIGVRSEF</sequence>
<dbReference type="InterPro" id="IPR037066">
    <property type="entry name" value="Plug_dom_sf"/>
</dbReference>
<evidence type="ECO:0000256" key="5">
    <source>
        <dbReference type="ARBA" id="ARBA00023077"/>
    </source>
</evidence>
<feature type="domain" description="TonB-dependent receptor-like beta-barrel" evidence="10">
    <location>
        <begin position="524"/>
        <end position="948"/>
    </location>
</feature>